<name>A0A7N2KYF9_QUELO</name>
<proteinExistence type="predicted"/>
<evidence type="ECO:0000259" key="1">
    <source>
        <dbReference type="Pfam" id="PF13456"/>
    </source>
</evidence>
<dbReference type="Pfam" id="PF13456">
    <property type="entry name" value="RVT_3"/>
    <property type="match status" value="1"/>
</dbReference>
<dbReference type="SUPFAM" id="SSF53098">
    <property type="entry name" value="Ribonuclease H-like"/>
    <property type="match status" value="1"/>
</dbReference>
<dbReference type="InterPro" id="IPR036397">
    <property type="entry name" value="RNaseH_sf"/>
</dbReference>
<dbReference type="GO" id="GO:0003676">
    <property type="term" value="F:nucleic acid binding"/>
    <property type="evidence" value="ECO:0007669"/>
    <property type="project" value="InterPro"/>
</dbReference>
<dbReference type="InterPro" id="IPR002156">
    <property type="entry name" value="RNaseH_domain"/>
</dbReference>
<dbReference type="AlphaFoldDB" id="A0A7N2KYF9"/>
<dbReference type="PANTHER" id="PTHR47723">
    <property type="entry name" value="OS05G0353850 PROTEIN"/>
    <property type="match status" value="1"/>
</dbReference>
<keyword evidence="3" id="KW-1185">Reference proteome</keyword>
<dbReference type="InParanoid" id="A0A7N2KYF9"/>
<dbReference type="Gramene" id="QL02p065736:mrna">
    <property type="protein sequence ID" value="QL02p065736:mrna"/>
    <property type="gene ID" value="QL02p065736"/>
</dbReference>
<dbReference type="InterPro" id="IPR053151">
    <property type="entry name" value="RNase_H-like"/>
</dbReference>
<dbReference type="EnsemblPlants" id="QL02p065736:mrna">
    <property type="protein sequence ID" value="QL02p065736:mrna"/>
    <property type="gene ID" value="QL02p065736"/>
</dbReference>
<evidence type="ECO:0000313" key="3">
    <source>
        <dbReference type="Proteomes" id="UP000594261"/>
    </source>
</evidence>
<dbReference type="InterPro" id="IPR044730">
    <property type="entry name" value="RNase_H-like_dom_plant"/>
</dbReference>
<feature type="domain" description="RNase H type-1" evidence="1">
    <location>
        <begin position="171"/>
        <end position="293"/>
    </location>
</feature>
<accession>A0A7N2KYF9</accession>
<sequence length="315" mass="35464">MAKDIESTLSITLNPTLPDDRLIWALTSSGKFTVKLAYRLALDERAGNDAEESSNSTCMKEFWKFIWITADNTCEVCGSFEETTGHVLWHCHHAKEVWKEVSLDTDKVMEKCPEFLDLLWYARNMKQWPEEDVGLMSTLENFVLANHSTRPFKEFVEATWQPPKPSWYKANMEGAVFSHQKETGIGVVIRDHHGAVVAALSKKIKVLLGAIEVEATTMEEAVSFAWDMGIRDCLFESDSLTVVNAMLRLTEPPLSIANVITGSLSQLYRFREMNFSHVGWLGNKAAHTLAQFAKGVSNQNALVEETPGYIEKLVS</sequence>
<dbReference type="CDD" id="cd06222">
    <property type="entry name" value="RNase_H_like"/>
    <property type="match status" value="1"/>
</dbReference>
<reference evidence="2" key="2">
    <citation type="submission" date="2021-01" db="UniProtKB">
        <authorList>
            <consortium name="EnsemblPlants"/>
        </authorList>
    </citation>
    <scope>IDENTIFICATION</scope>
</reference>
<evidence type="ECO:0000313" key="2">
    <source>
        <dbReference type="EnsemblPlants" id="QL02p065736:mrna"/>
    </source>
</evidence>
<dbReference type="PANTHER" id="PTHR47723:SF24">
    <property type="entry name" value="RNASE H TYPE-1 DOMAIN-CONTAINING PROTEIN"/>
    <property type="match status" value="1"/>
</dbReference>
<dbReference type="Gene3D" id="3.30.420.10">
    <property type="entry name" value="Ribonuclease H-like superfamily/Ribonuclease H"/>
    <property type="match status" value="1"/>
</dbReference>
<dbReference type="GO" id="GO:0004523">
    <property type="term" value="F:RNA-DNA hybrid ribonuclease activity"/>
    <property type="evidence" value="ECO:0007669"/>
    <property type="project" value="InterPro"/>
</dbReference>
<dbReference type="Proteomes" id="UP000594261">
    <property type="component" value="Chromosome 2"/>
</dbReference>
<reference evidence="3" key="1">
    <citation type="journal article" date="2016" name="G3 (Bethesda)">
        <title>First Draft Assembly and Annotation of the Genome of a California Endemic Oak Quercus lobata Nee (Fagaceae).</title>
        <authorList>
            <person name="Sork V.L."/>
            <person name="Fitz-Gibbon S.T."/>
            <person name="Puiu D."/>
            <person name="Crepeau M."/>
            <person name="Gugger P.F."/>
            <person name="Sherman R."/>
            <person name="Stevens K."/>
            <person name="Langley C.H."/>
            <person name="Pellegrini M."/>
            <person name="Salzberg S.L."/>
        </authorList>
    </citation>
    <scope>NUCLEOTIDE SEQUENCE [LARGE SCALE GENOMIC DNA]</scope>
    <source>
        <strain evidence="3">cv. SW786</strain>
    </source>
</reference>
<organism evidence="2 3">
    <name type="scientific">Quercus lobata</name>
    <name type="common">Valley oak</name>
    <dbReference type="NCBI Taxonomy" id="97700"/>
    <lineage>
        <taxon>Eukaryota</taxon>
        <taxon>Viridiplantae</taxon>
        <taxon>Streptophyta</taxon>
        <taxon>Embryophyta</taxon>
        <taxon>Tracheophyta</taxon>
        <taxon>Spermatophyta</taxon>
        <taxon>Magnoliopsida</taxon>
        <taxon>eudicotyledons</taxon>
        <taxon>Gunneridae</taxon>
        <taxon>Pentapetalae</taxon>
        <taxon>rosids</taxon>
        <taxon>fabids</taxon>
        <taxon>Fagales</taxon>
        <taxon>Fagaceae</taxon>
        <taxon>Quercus</taxon>
    </lineage>
</organism>
<dbReference type="InterPro" id="IPR012337">
    <property type="entry name" value="RNaseH-like_sf"/>
</dbReference>
<protein>
    <recommendedName>
        <fullName evidence="1">RNase H type-1 domain-containing protein</fullName>
    </recommendedName>
</protein>